<keyword evidence="3" id="KW-0862">Zinc</keyword>
<proteinExistence type="predicted"/>
<protein>
    <recommendedName>
        <fullName evidence="5">MYND-type domain-containing protein</fullName>
    </recommendedName>
</protein>
<dbReference type="SUPFAM" id="SSF144232">
    <property type="entry name" value="HIT/MYND zinc finger-like"/>
    <property type="match status" value="1"/>
</dbReference>
<evidence type="ECO:0000313" key="7">
    <source>
        <dbReference type="Proteomes" id="UP000027222"/>
    </source>
</evidence>
<reference evidence="7" key="1">
    <citation type="journal article" date="2014" name="Proc. Natl. Acad. Sci. U.S.A.">
        <title>Extensive sampling of basidiomycete genomes demonstrates inadequacy of the white-rot/brown-rot paradigm for wood decay fungi.</title>
        <authorList>
            <person name="Riley R."/>
            <person name="Salamov A.A."/>
            <person name="Brown D.W."/>
            <person name="Nagy L.G."/>
            <person name="Floudas D."/>
            <person name="Held B.W."/>
            <person name="Levasseur A."/>
            <person name="Lombard V."/>
            <person name="Morin E."/>
            <person name="Otillar R."/>
            <person name="Lindquist E.A."/>
            <person name="Sun H."/>
            <person name="LaButti K.M."/>
            <person name="Schmutz J."/>
            <person name="Jabbour D."/>
            <person name="Luo H."/>
            <person name="Baker S.E."/>
            <person name="Pisabarro A.G."/>
            <person name="Walton J.D."/>
            <person name="Blanchette R.A."/>
            <person name="Henrissat B."/>
            <person name="Martin F."/>
            <person name="Cullen D."/>
            <person name="Hibbett D.S."/>
            <person name="Grigoriev I.V."/>
        </authorList>
    </citation>
    <scope>NUCLEOTIDE SEQUENCE [LARGE SCALE GENOMIC DNA]</scope>
    <source>
        <strain evidence="7">CBS 339.88</strain>
    </source>
</reference>
<dbReference type="InterPro" id="IPR002893">
    <property type="entry name" value="Znf_MYND"/>
</dbReference>
<accession>A0A067SI13</accession>
<dbReference type="GO" id="GO:0008270">
    <property type="term" value="F:zinc ion binding"/>
    <property type="evidence" value="ECO:0007669"/>
    <property type="project" value="UniProtKB-KW"/>
</dbReference>
<keyword evidence="1" id="KW-0479">Metal-binding</keyword>
<evidence type="ECO:0000259" key="5">
    <source>
        <dbReference type="PROSITE" id="PS50865"/>
    </source>
</evidence>
<sequence>MRFRIETRPLDSPFQTIEGSWTPLSTSDLGSVWNGSEHWVRCQGAEFTKAIWFHNHFDRPDLSVSWSGMSAAENLALSTWMKERREAIDERESKVTAEYEERKTQFGDKFHPEEDRLARLTSYKRRTACRADCGVENPTFTCSKCKMTRYCSLACQSDDWKYHKTYCGTEPPIPTEF</sequence>
<evidence type="ECO:0000256" key="1">
    <source>
        <dbReference type="ARBA" id="ARBA00022723"/>
    </source>
</evidence>
<dbReference type="AlphaFoldDB" id="A0A067SI13"/>
<dbReference type="Pfam" id="PF01753">
    <property type="entry name" value="zf-MYND"/>
    <property type="match status" value="1"/>
</dbReference>
<organism evidence="6 7">
    <name type="scientific">Galerina marginata (strain CBS 339.88)</name>
    <dbReference type="NCBI Taxonomy" id="685588"/>
    <lineage>
        <taxon>Eukaryota</taxon>
        <taxon>Fungi</taxon>
        <taxon>Dikarya</taxon>
        <taxon>Basidiomycota</taxon>
        <taxon>Agaricomycotina</taxon>
        <taxon>Agaricomycetes</taxon>
        <taxon>Agaricomycetidae</taxon>
        <taxon>Agaricales</taxon>
        <taxon>Agaricineae</taxon>
        <taxon>Strophariaceae</taxon>
        <taxon>Galerina</taxon>
    </lineage>
</organism>
<dbReference type="PROSITE" id="PS50865">
    <property type="entry name" value="ZF_MYND_2"/>
    <property type="match status" value="1"/>
</dbReference>
<evidence type="ECO:0000256" key="2">
    <source>
        <dbReference type="ARBA" id="ARBA00022771"/>
    </source>
</evidence>
<evidence type="ECO:0000313" key="6">
    <source>
        <dbReference type="EMBL" id="KDR66398.1"/>
    </source>
</evidence>
<dbReference type="Gene3D" id="6.10.140.2220">
    <property type="match status" value="1"/>
</dbReference>
<evidence type="ECO:0000256" key="4">
    <source>
        <dbReference type="PROSITE-ProRule" id="PRU00134"/>
    </source>
</evidence>
<dbReference type="Proteomes" id="UP000027222">
    <property type="component" value="Unassembled WGS sequence"/>
</dbReference>
<keyword evidence="2 4" id="KW-0863">Zinc-finger</keyword>
<dbReference type="EMBL" id="KL142424">
    <property type="protein sequence ID" value="KDR66398.1"/>
    <property type="molecule type" value="Genomic_DNA"/>
</dbReference>
<evidence type="ECO:0000256" key="3">
    <source>
        <dbReference type="ARBA" id="ARBA00022833"/>
    </source>
</evidence>
<feature type="domain" description="MYND-type" evidence="5">
    <location>
        <begin position="130"/>
        <end position="167"/>
    </location>
</feature>
<dbReference type="OrthoDB" id="9922773at2759"/>
<name>A0A067SI13_GALM3</name>
<dbReference type="HOGENOM" id="CLU_1517972_0_0_1"/>
<gene>
    <name evidence="6" type="ORF">GALMADRAFT_162140</name>
</gene>
<keyword evidence="7" id="KW-1185">Reference proteome</keyword>